<dbReference type="InterPro" id="IPR054374">
    <property type="entry name" value="AF1548-like_C"/>
</dbReference>
<evidence type="ECO:0000259" key="4">
    <source>
        <dbReference type="PROSITE" id="PS51161"/>
    </source>
</evidence>
<evidence type="ECO:0000256" key="2">
    <source>
        <dbReference type="ARBA" id="ARBA00022840"/>
    </source>
</evidence>
<name>A0A1X9YZM5_9BACT</name>
<evidence type="ECO:0000256" key="1">
    <source>
        <dbReference type="ARBA" id="ARBA00022741"/>
    </source>
</evidence>
<reference evidence="6" key="1">
    <citation type="submission" date="2017-05" db="EMBL/GenBank/DDBJ databases">
        <authorList>
            <person name="Ray J."/>
            <person name="Price M."/>
            <person name="Deutschbauer A."/>
        </authorList>
    </citation>
    <scope>NUCLEOTIDE SEQUENCE [LARGE SCALE GENOMIC DNA]</scope>
    <source>
        <strain evidence="6">DSM 19842</strain>
        <plasmid evidence="6">unnamed</plasmid>
    </source>
</reference>
<keyword evidence="6" id="KW-1185">Reference proteome</keyword>
<organism evidence="5 6">
    <name type="scientific">Pontibacter actiniarum</name>
    <dbReference type="NCBI Taxonomy" id="323450"/>
    <lineage>
        <taxon>Bacteria</taxon>
        <taxon>Pseudomonadati</taxon>
        <taxon>Bacteroidota</taxon>
        <taxon>Cytophagia</taxon>
        <taxon>Cytophagales</taxon>
        <taxon>Hymenobacteraceae</taxon>
        <taxon>Pontibacter</taxon>
    </lineage>
</organism>
<dbReference type="STRING" id="709015.GCA_000472485_00142"/>
<dbReference type="SUPFAM" id="SSF52980">
    <property type="entry name" value="Restriction endonuclease-like"/>
    <property type="match status" value="1"/>
</dbReference>
<evidence type="ECO:0000256" key="3">
    <source>
        <dbReference type="PROSITE-ProRule" id="PRU00492"/>
    </source>
</evidence>
<dbReference type="PROSITE" id="PS51161">
    <property type="entry name" value="ATP_CONE"/>
    <property type="match status" value="1"/>
</dbReference>
<protein>
    <submittedName>
        <fullName evidence="5">ATPase</fullName>
    </submittedName>
</protein>
<dbReference type="Pfam" id="PF03477">
    <property type="entry name" value="ATP-cone"/>
    <property type="match status" value="1"/>
</dbReference>
<dbReference type="Proteomes" id="UP000266292">
    <property type="component" value="Plasmid unnamed"/>
</dbReference>
<feature type="domain" description="ATP-cone" evidence="4">
    <location>
        <begin position="5"/>
        <end position="86"/>
    </location>
</feature>
<dbReference type="AlphaFoldDB" id="A0A1X9YZM5"/>
<accession>A0A1X9YZM5</accession>
<keyword evidence="1 3" id="KW-0547">Nucleotide-binding</keyword>
<evidence type="ECO:0000313" key="5">
    <source>
        <dbReference type="EMBL" id="ARS38154.1"/>
    </source>
</evidence>
<keyword evidence="5" id="KW-0614">Plasmid</keyword>
<dbReference type="Gene3D" id="3.40.1350.10">
    <property type="match status" value="1"/>
</dbReference>
<dbReference type="InterPro" id="IPR011335">
    <property type="entry name" value="Restrct_endonuc-II-like"/>
</dbReference>
<sequence length="285" mass="31882">MSPIMYIQKASGEKVPFSEGKLRKSLVKAGAGKKLANEIAHQIGKRLVPGTSTQQIYEDAFVLLAAESQPVAGKYKLKAAIMELGPSGFPFERYVAAILKYQGFDVQVGQIIQGHCVSHEIDVIALMGDQHFMVECKFHNRPGFRCDVKIPLYIQSRFLDIEKQWLLIPGHGTKFHQGWVVTNTRFTSDAIQYGTCAGLHLVGWNYPSKRSLNEMIDAAGLYPITCLTSLTKAEKDKLLENDIVLCQELCDQEELLHKLGISPERIPIILKEGYELCNNPAYQNT</sequence>
<evidence type="ECO:0000313" key="6">
    <source>
        <dbReference type="Proteomes" id="UP000266292"/>
    </source>
</evidence>
<dbReference type="OrthoDB" id="320396at2"/>
<dbReference type="GO" id="GO:0005524">
    <property type="term" value="F:ATP binding"/>
    <property type="evidence" value="ECO:0007669"/>
    <property type="project" value="UniProtKB-UniRule"/>
</dbReference>
<geneLocation type="plasmid" evidence="5 6">
    <name>unnamed</name>
</geneLocation>
<dbReference type="InterPro" id="IPR011856">
    <property type="entry name" value="tRNA_endonuc-like_dom_sf"/>
</dbReference>
<dbReference type="Pfam" id="PF22357">
    <property type="entry name" value="AF1548-like_C"/>
    <property type="match status" value="1"/>
</dbReference>
<dbReference type="EMBL" id="CP021236">
    <property type="protein sequence ID" value="ARS38154.1"/>
    <property type="molecule type" value="Genomic_DNA"/>
</dbReference>
<dbReference type="GO" id="GO:0003676">
    <property type="term" value="F:nucleic acid binding"/>
    <property type="evidence" value="ECO:0007669"/>
    <property type="project" value="InterPro"/>
</dbReference>
<gene>
    <name evidence="5" type="ORF">CA264_21660</name>
</gene>
<dbReference type="KEGG" id="pact:CA264_21660"/>
<proteinExistence type="predicted"/>
<dbReference type="InterPro" id="IPR005144">
    <property type="entry name" value="ATP-cone_dom"/>
</dbReference>
<keyword evidence="2 3" id="KW-0067">ATP-binding</keyword>
<dbReference type="CDD" id="cd22308">
    <property type="entry name" value="Af1548-like"/>
    <property type="match status" value="1"/>
</dbReference>